<dbReference type="Gene3D" id="3.20.20.120">
    <property type="entry name" value="Enolase-like C-terminal domain"/>
    <property type="match status" value="1"/>
</dbReference>
<dbReference type="InterPro" id="IPR029017">
    <property type="entry name" value="Enolase-like_N"/>
</dbReference>
<gene>
    <name evidence="3" type="ORF">B1A_10944</name>
</gene>
<dbReference type="GO" id="GO:0016829">
    <property type="term" value="F:lyase activity"/>
    <property type="evidence" value="ECO:0007669"/>
    <property type="project" value="UniProtKB-KW"/>
</dbReference>
<evidence type="ECO:0000259" key="2">
    <source>
        <dbReference type="Pfam" id="PF02746"/>
    </source>
</evidence>
<feature type="domain" description="Mandelate racemase/muconate lactonizing enzyme N-terminal" evidence="2">
    <location>
        <begin position="26"/>
        <end position="121"/>
    </location>
</feature>
<protein>
    <submittedName>
        <fullName evidence="3">Galactonate dehydratase</fullName>
    </submittedName>
</protein>
<organism evidence="3">
    <name type="scientific">mine drainage metagenome</name>
    <dbReference type="NCBI Taxonomy" id="410659"/>
    <lineage>
        <taxon>unclassified sequences</taxon>
        <taxon>metagenomes</taxon>
        <taxon>ecological metagenomes</taxon>
    </lineage>
</organism>
<accession>T1ALA4</accession>
<dbReference type="InterPro" id="IPR036849">
    <property type="entry name" value="Enolase-like_C_sf"/>
</dbReference>
<evidence type="ECO:0000256" key="1">
    <source>
        <dbReference type="ARBA" id="ARBA00023239"/>
    </source>
</evidence>
<dbReference type="AlphaFoldDB" id="T1ALA4"/>
<dbReference type="SUPFAM" id="SSF54826">
    <property type="entry name" value="Enolase N-terminal domain-like"/>
    <property type="match status" value="1"/>
</dbReference>
<reference evidence="3" key="2">
    <citation type="journal article" date="2014" name="ISME J.">
        <title>Microbial stratification in low pH oxic and suboxic macroscopic growths along an acid mine drainage.</title>
        <authorList>
            <person name="Mendez-Garcia C."/>
            <person name="Mesa V."/>
            <person name="Sprenger R.R."/>
            <person name="Richter M."/>
            <person name="Diez M.S."/>
            <person name="Solano J."/>
            <person name="Bargiela R."/>
            <person name="Golyshina O.V."/>
            <person name="Manteca A."/>
            <person name="Ramos J.L."/>
            <person name="Gallego J.R."/>
            <person name="Llorente I."/>
            <person name="Martins Dos Santos V.A."/>
            <person name="Jensen O.N."/>
            <person name="Pelaez A.I."/>
            <person name="Sanchez J."/>
            <person name="Ferrer M."/>
        </authorList>
    </citation>
    <scope>NUCLEOTIDE SEQUENCE</scope>
</reference>
<sequence>MVQKIQEVEIFEIGDLSSERSSPWSSTMLILKLTTDDGEVGFGQAPTTLMTMPVLESLKEVKRSFEGKDVFSLNKNTMNFYKNSFYLSRSMEATSALSAFDIASWDLIGKYTGEPVYKLLGGAVRDKIRLYANGWYSGCKTPDDFVAKARDVVKSGITAVKFDPFGDSYD</sequence>
<name>T1ALA4_9ZZZZ</name>
<feature type="non-terminal residue" evidence="3">
    <location>
        <position position="170"/>
    </location>
</feature>
<dbReference type="PANTHER" id="PTHR48080">
    <property type="entry name" value="D-GALACTONATE DEHYDRATASE-RELATED"/>
    <property type="match status" value="1"/>
</dbReference>
<dbReference type="Gene3D" id="3.30.390.10">
    <property type="entry name" value="Enolase-like, N-terminal domain"/>
    <property type="match status" value="1"/>
</dbReference>
<dbReference type="SUPFAM" id="SSF51604">
    <property type="entry name" value="Enolase C-terminal domain-like"/>
    <property type="match status" value="1"/>
</dbReference>
<evidence type="ECO:0000313" key="3">
    <source>
        <dbReference type="EMBL" id="EQD58127.1"/>
    </source>
</evidence>
<dbReference type="InterPro" id="IPR013341">
    <property type="entry name" value="Mandelate_racemase_N_dom"/>
</dbReference>
<dbReference type="PANTHER" id="PTHR48080:SF2">
    <property type="entry name" value="D-GALACTONATE DEHYDRATASE"/>
    <property type="match status" value="1"/>
</dbReference>
<dbReference type="InterPro" id="IPR034593">
    <property type="entry name" value="DgoD-like"/>
</dbReference>
<dbReference type="EMBL" id="AUZX01007799">
    <property type="protein sequence ID" value="EQD58127.1"/>
    <property type="molecule type" value="Genomic_DNA"/>
</dbReference>
<proteinExistence type="predicted"/>
<keyword evidence="1" id="KW-0456">Lyase</keyword>
<reference evidence="3" key="1">
    <citation type="submission" date="2013-08" db="EMBL/GenBank/DDBJ databases">
        <authorList>
            <person name="Mendez C."/>
            <person name="Richter M."/>
            <person name="Ferrer M."/>
            <person name="Sanchez J."/>
        </authorList>
    </citation>
    <scope>NUCLEOTIDE SEQUENCE</scope>
</reference>
<comment type="caution">
    <text evidence="3">The sequence shown here is derived from an EMBL/GenBank/DDBJ whole genome shotgun (WGS) entry which is preliminary data.</text>
</comment>
<dbReference type="Pfam" id="PF02746">
    <property type="entry name" value="MR_MLE_N"/>
    <property type="match status" value="1"/>
</dbReference>